<dbReference type="InterPro" id="IPR018247">
    <property type="entry name" value="EF_Hand_1_Ca_BS"/>
</dbReference>
<dbReference type="SUPFAM" id="SSF52200">
    <property type="entry name" value="Toll/Interleukin receptor TIR domain"/>
    <property type="match status" value="1"/>
</dbReference>
<keyword evidence="1" id="KW-0472">Membrane</keyword>
<dbReference type="Gene3D" id="3.40.50.300">
    <property type="entry name" value="P-loop containing nucleotide triphosphate hydrolases"/>
    <property type="match status" value="1"/>
</dbReference>
<dbReference type="PROSITE" id="PS50222">
    <property type="entry name" value="EF_HAND_2"/>
    <property type="match status" value="1"/>
</dbReference>
<dbReference type="Gene3D" id="3.40.50.10140">
    <property type="entry name" value="Toll/interleukin-1 receptor homology (TIR) domain"/>
    <property type="match status" value="1"/>
</dbReference>
<dbReference type="InterPro" id="IPR027417">
    <property type="entry name" value="P-loop_NTPase"/>
</dbReference>
<evidence type="ECO:0000313" key="4">
    <source>
        <dbReference type="Proteomes" id="UP000037460"/>
    </source>
</evidence>
<dbReference type="Gene3D" id="3.40.50.150">
    <property type="entry name" value="Vaccinia Virus protein VP39"/>
    <property type="match status" value="1"/>
</dbReference>
<dbReference type="OrthoDB" id="423260at2759"/>
<keyword evidence="3" id="KW-0808">Transferase</keyword>
<dbReference type="InterPro" id="IPR000157">
    <property type="entry name" value="TIR_dom"/>
</dbReference>
<name>A0A0M0K856_9EUKA</name>
<dbReference type="InterPro" id="IPR029063">
    <property type="entry name" value="SAM-dependent_MTases_sf"/>
</dbReference>
<proteinExistence type="predicted"/>
<dbReference type="Pfam" id="PF08241">
    <property type="entry name" value="Methyltransf_11"/>
    <property type="match status" value="1"/>
</dbReference>
<dbReference type="GO" id="GO:0005509">
    <property type="term" value="F:calcium ion binding"/>
    <property type="evidence" value="ECO:0007669"/>
    <property type="project" value="InterPro"/>
</dbReference>
<keyword evidence="1" id="KW-1133">Transmembrane helix</keyword>
<dbReference type="PROSITE" id="PS00018">
    <property type="entry name" value="EF_HAND_1"/>
    <property type="match status" value="1"/>
</dbReference>
<dbReference type="SUPFAM" id="SSF53335">
    <property type="entry name" value="S-adenosyl-L-methionine-dependent methyltransferases"/>
    <property type="match status" value="1"/>
</dbReference>
<feature type="transmembrane region" description="Helical" evidence="1">
    <location>
        <begin position="12"/>
        <end position="33"/>
    </location>
</feature>
<dbReference type="GO" id="GO:0007165">
    <property type="term" value="P:signal transduction"/>
    <property type="evidence" value="ECO:0007669"/>
    <property type="project" value="InterPro"/>
</dbReference>
<sequence length="893" mass="95905">MFGFLAEAEAVFLHTRTAIFTTLILAVVFTAIINRPNALLRETPAPHLMSDNTARAISMPQRNTSSADSHHRQGPTADLFATIDRNGDGHIDRDEWNAAVAQADKRELADGEEPEVKRSRATVHAADEVTAETGDGGDGAVIALRDALDAYCAGMCDELSSVSSTFTMLKLKHSHGGGDGAGSAAAPAAVPKRSGGGLLSLDRLVKARQVAQQAAQAGGAAADGLGLAAFDKPFGRWLLTGCPGSGKSTIMKRLALSIATPAAAAAEGGAPVPRKRVPLLIELGRYAPGTLASLQMARDAVSRLSHRQLSDAEAAALSNAMSARDGMYDFVWLLDGLDEGMIGATRVNDTSLWAELEQLIASFPAHSFIVSTRLTHLPAVSGSGAGRWTTLYIHDLSADESREFISKYIAFFDVPDVSADAVYASMPPRLAAVATTPLALSLVVSAYLTDGAVPGSLRELYRAFRRLNQIHAAEVDAAAGSAATVPATAPAKQPPDGGVVLDELVYSGLLRRGADYLLSFTHLTLLEYMAECEMSREFSFQPKGAMDQYFLRNMAKIRVLLGAAAIAPGDAVVEVGAGIGSVARHFPACASLTLVDLDPDLVRILRFQLRSARVLEADALAVLRDGTFDVVVSNLPFFLTEGILEILGDKARHHSFKRAVMSVHNDDVFGPERPYHAALHIRELCVLQEDDFFPRQPFLSKLILVTARDGGRTKIAVEQARPNAQISFALPNALIVGAAAEPSVPLRTQPGLRNEGAPWDFFMSHKQNESGRDAALITRDLEQAGKKVWLDVNMKDFSTDAMMEGVEHSKTFVLVLSHGYFDSKFCVMELSRAVDLRKNIVLCHKEGVNVGAILQKMPPEFRTISDHASLQLVTSDATYREVAVKRLISLSST</sequence>
<dbReference type="CDD" id="cd02440">
    <property type="entry name" value="AdoMet_MTases"/>
    <property type="match status" value="1"/>
</dbReference>
<protein>
    <submittedName>
        <fullName evidence="3">Dimethyladenosine transferase (RRNA methylation)</fullName>
    </submittedName>
</protein>
<evidence type="ECO:0000259" key="2">
    <source>
        <dbReference type="PROSITE" id="PS50222"/>
    </source>
</evidence>
<dbReference type="Pfam" id="PF13202">
    <property type="entry name" value="EF-hand_5"/>
    <property type="match status" value="1"/>
</dbReference>
<dbReference type="InterPro" id="IPR013216">
    <property type="entry name" value="Methyltransf_11"/>
</dbReference>
<dbReference type="EMBL" id="JWZX01001172">
    <property type="protein sequence ID" value="KOO34573.1"/>
    <property type="molecule type" value="Genomic_DNA"/>
</dbReference>
<gene>
    <name evidence="3" type="ORF">Ctob_015221</name>
</gene>
<dbReference type="SUPFAM" id="SSF52540">
    <property type="entry name" value="P-loop containing nucleoside triphosphate hydrolases"/>
    <property type="match status" value="1"/>
</dbReference>
<dbReference type="Pfam" id="PF13676">
    <property type="entry name" value="TIR_2"/>
    <property type="match status" value="1"/>
</dbReference>
<feature type="domain" description="EF-hand" evidence="2">
    <location>
        <begin position="78"/>
        <end position="106"/>
    </location>
</feature>
<dbReference type="AlphaFoldDB" id="A0A0M0K856"/>
<comment type="caution">
    <text evidence="3">The sequence shown here is derived from an EMBL/GenBank/DDBJ whole genome shotgun (WGS) entry which is preliminary data.</text>
</comment>
<organism evidence="3 4">
    <name type="scientific">Chrysochromulina tobinii</name>
    <dbReference type="NCBI Taxonomy" id="1460289"/>
    <lineage>
        <taxon>Eukaryota</taxon>
        <taxon>Haptista</taxon>
        <taxon>Haptophyta</taxon>
        <taxon>Prymnesiophyceae</taxon>
        <taxon>Prymnesiales</taxon>
        <taxon>Chrysochromulinaceae</taxon>
        <taxon>Chrysochromulina</taxon>
    </lineage>
</organism>
<keyword evidence="4" id="KW-1185">Reference proteome</keyword>
<accession>A0A0M0K856</accession>
<dbReference type="InterPro" id="IPR002048">
    <property type="entry name" value="EF_hand_dom"/>
</dbReference>
<dbReference type="GO" id="GO:0008757">
    <property type="term" value="F:S-adenosylmethionine-dependent methyltransferase activity"/>
    <property type="evidence" value="ECO:0007669"/>
    <property type="project" value="InterPro"/>
</dbReference>
<keyword evidence="1" id="KW-0812">Transmembrane</keyword>
<dbReference type="InterPro" id="IPR035897">
    <property type="entry name" value="Toll_tir_struct_dom_sf"/>
</dbReference>
<evidence type="ECO:0000256" key="1">
    <source>
        <dbReference type="SAM" id="Phobius"/>
    </source>
</evidence>
<evidence type="ECO:0000313" key="3">
    <source>
        <dbReference type="EMBL" id="KOO34573.1"/>
    </source>
</evidence>
<reference evidence="4" key="1">
    <citation type="journal article" date="2015" name="PLoS Genet.">
        <title>Genome Sequence and Transcriptome Analyses of Chrysochromulina tobin: Metabolic Tools for Enhanced Algal Fitness in the Prominent Order Prymnesiales (Haptophyceae).</title>
        <authorList>
            <person name="Hovde B.T."/>
            <person name="Deodato C.R."/>
            <person name="Hunsperger H.M."/>
            <person name="Ryken S.A."/>
            <person name="Yost W."/>
            <person name="Jha R.K."/>
            <person name="Patterson J."/>
            <person name="Monnat R.J. Jr."/>
            <person name="Barlow S.B."/>
            <person name="Starkenburg S.R."/>
            <person name="Cattolico R.A."/>
        </authorList>
    </citation>
    <scope>NUCLEOTIDE SEQUENCE</scope>
    <source>
        <strain evidence="4">CCMP291</strain>
    </source>
</reference>
<dbReference type="Proteomes" id="UP000037460">
    <property type="component" value="Unassembled WGS sequence"/>
</dbReference>